<dbReference type="Gene3D" id="1.25.40.10">
    <property type="entry name" value="Tetratricopeptide repeat domain"/>
    <property type="match status" value="3"/>
</dbReference>
<accession>A0A399T0J0</accession>
<evidence type="ECO:0008006" key="4">
    <source>
        <dbReference type="Google" id="ProtNLM"/>
    </source>
</evidence>
<keyword evidence="1" id="KW-0732">Signal</keyword>
<keyword evidence="3" id="KW-1185">Reference proteome</keyword>
<sequence length="634" mass="73969">MKHIICSFLILFSLNTVYAQQKKVSEIQSKSSLAIKYYNEKDYEKALPLLRDVYGLTRNSTYYRYYITCMIELKQYDEAIREIQDELKKQKPPRPDYFIYWGQVLKAKGLKTEAAAKYREAIDNIQPNKGSYYTVANAFLANQEFELSRDVYLKAREVLPAEDFSYELARSYLYLRDNENMLEEYLNLLKRDPNHLPRVQSSLSSAMRLDIDDGLRDQFREQVLLRIQNEPDVIGYNRLLIWFLLQERKFASALRQSIAIDRRTGEEDQQIAVLGDMALRNKDYTEAKKAYKYLMDKGEQNSYYAQAYIRTLNASYLEYVNDFPDDVEKGKELAEQFSKGLEYLQLGPATLPLVREYAHLEAFYLRAPERGIEMLEKGIGIPGLKPEQIGELKTELADIYLYSNDQWEAMLLYSQVIDENKTNSLGDEVKLKKARLGYYMGNFKWAKAQLDVLKASTSKLTANDAMELSMMIGNNLNLDTTAVPLQMFARADLLFFQNRNNEAMAVLDSLGEQFPYNSLVDDILFRKAKLEIGQQNYALAAEYLQTIVNDFGYELLGDDAMYLLAELYNYDLDQKEKAKELYRDMLSDYPGSVYIEESRTKFRELRELLPDNENDKKMDKEEMFMKGIKLDEFE</sequence>
<evidence type="ECO:0000313" key="2">
    <source>
        <dbReference type="EMBL" id="RIJ49940.1"/>
    </source>
</evidence>
<reference evidence="2 3" key="1">
    <citation type="submission" date="2018-08" db="EMBL/GenBank/DDBJ databases">
        <title>Pallidiluteibacterium maritimus gen. nov., sp. nov., isolated from coastal sediment.</title>
        <authorList>
            <person name="Zhou L.Y."/>
        </authorList>
    </citation>
    <scope>NUCLEOTIDE SEQUENCE [LARGE SCALE GENOMIC DNA]</scope>
    <source>
        <strain evidence="2 3">XSD2</strain>
    </source>
</reference>
<feature type="chain" id="PRO_5017288045" description="Tetratricopeptide repeat protein" evidence="1">
    <location>
        <begin position="20"/>
        <end position="634"/>
    </location>
</feature>
<feature type="signal peptide" evidence="1">
    <location>
        <begin position="1"/>
        <end position="19"/>
    </location>
</feature>
<protein>
    <recommendedName>
        <fullName evidence="4">Tetratricopeptide repeat protein</fullName>
    </recommendedName>
</protein>
<dbReference type="InterPro" id="IPR011990">
    <property type="entry name" value="TPR-like_helical_dom_sf"/>
</dbReference>
<dbReference type="SMART" id="SM00028">
    <property type="entry name" value="TPR"/>
    <property type="match status" value="5"/>
</dbReference>
<dbReference type="AlphaFoldDB" id="A0A399T0J0"/>
<dbReference type="Proteomes" id="UP000265926">
    <property type="component" value="Unassembled WGS sequence"/>
</dbReference>
<evidence type="ECO:0000256" key="1">
    <source>
        <dbReference type="SAM" id="SignalP"/>
    </source>
</evidence>
<dbReference type="InterPro" id="IPR019734">
    <property type="entry name" value="TPR_rpt"/>
</dbReference>
<comment type="caution">
    <text evidence="2">The sequence shown here is derived from an EMBL/GenBank/DDBJ whole genome shotgun (WGS) entry which is preliminary data.</text>
</comment>
<name>A0A399T0J0_9BACT</name>
<dbReference type="Pfam" id="PF13174">
    <property type="entry name" value="TPR_6"/>
    <property type="match status" value="1"/>
</dbReference>
<gene>
    <name evidence="2" type="ORF">D1614_04145</name>
</gene>
<evidence type="ECO:0000313" key="3">
    <source>
        <dbReference type="Proteomes" id="UP000265926"/>
    </source>
</evidence>
<dbReference type="RefSeq" id="WP_119436628.1">
    <property type="nucleotide sequence ID" value="NZ_QWGR01000002.1"/>
</dbReference>
<dbReference type="OrthoDB" id="9763354at2"/>
<proteinExistence type="predicted"/>
<organism evidence="2 3">
    <name type="scientific">Maribellus luteus</name>
    <dbReference type="NCBI Taxonomy" id="2305463"/>
    <lineage>
        <taxon>Bacteria</taxon>
        <taxon>Pseudomonadati</taxon>
        <taxon>Bacteroidota</taxon>
        <taxon>Bacteroidia</taxon>
        <taxon>Marinilabiliales</taxon>
        <taxon>Prolixibacteraceae</taxon>
        <taxon>Maribellus</taxon>
    </lineage>
</organism>
<dbReference type="SUPFAM" id="SSF48452">
    <property type="entry name" value="TPR-like"/>
    <property type="match status" value="2"/>
</dbReference>
<dbReference type="EMBL" id="QWGR01000002">
    <property type="protein sequence ID" value="RIJ49940.1"/>
    <property type="molecule type" value="Genomic_DNA"/>
</dbReference>